<dbReference type="Gene3D" id="3.40.50.10810">
    <property type="entry name" value="Tandem AAA-ATPase domain"/>
    <property type="match status" value="1"/>
</dbReference>
<dbReference type="GO" id="GO:0005524">
    <property type="term" value="F:ATP binding"/>
    <property type="evidence" value="ECO:0007669"/>
    <property type="project" value="InterPro"/>
</dbReference>
<proteinExistence type="predicted"/>
<keyword evidence="4" id="KW-0067">ATP-binding</keyword>
<evidence type="ECO:0000313" key="4">
    <source>
        <dbReference type="EMBL" id="TDO21587.1"/>
    </source>
</evidence>
<name>A0A4R6II26_9SPHI</name>
<feature type="domain" description="Helicase C-terminal" evidence="3">
    <location>
        <begin position="811"/>
        <end position="966"/>
    </location>
</feature>
<dbReference type="Proteomes" id="UP000295499">
    <property type="component" value="Unassembled WGS sequence"/>
</dbReference>
<dbReference type="RefSeq" id="WP_133556202.1">
    <property type="nucleotide sequence ID" value="NZ_SNWM01000003.1"/>
</dbReference>
<dbReference type="SMART" id="SM00490">
    <property type="entry name" value="HELICc"/>
    <property type="match status" value="1"/>
</dbReference>
<dbReference type="Pfam" id="PF00271">
    <property type="entry name" value="Helicase_C"/>
    <property type="match status" value="1"/>
</dbReference>
<dbReference type="OrthoDB" id="9760715at2"/>
<dbReference type="PROSITE" id="PS51194">
    <property type="entry name" value="HELICASE_CTER"/>
    <property type="match status" value="1"/>
</dbReference>
<evidence type="ECO:0000259" key="2">
    <source>
        <dbReference type="PROSITE" id="PS51192"/>
    </source>
</evidence>
<dbReference type="InterPro" id="IPR038718">
    <property type="entry name" value="SNF2-like_sf"/>
</dbReference>
<dbReference type="InterPro" id="IPR014001">
    <property type="entry name" value="Helicase_ATP-bd"/>
</dbReference>
<feature type="domain" description="Helicase ATP-binding" evidence="2">
    <location>
        <begin position="529"/>
        <end position="688"/>
    </location>
</feature>
<keyword evidence="5" id="KW-1185">Reference proteome</keyword>
<dbReference type="Gene3D" id="3.40.50.300">
    <property type="entry name" value="P-loop containing nucleotide triphosphate hydrolases"/>
    <property type="match status" value="1"/>
</dbReference>
<reference evidence="4 5" key="1">
    <citation type="submission" date="2019-03" db="EMBL/GenBank/DDBJ databases">
        <title>Genomic Encyclopedia of Archaeal and Bacterial Type Strains, Phase II (KMG-II): from individual species to whole genera.</title>
        <authorList>
            <person name="Goeker M."/>
        </authorList>
    </citation>
    <scope>NUCLEOTIDE SEQUENCE [LARGE SCALE GENOMIC DNA]</scope>
    <source>
        <strain evidence="4 5">DSM 19034</strain>
    </source>
</reference>
<dbReference type="Pfam" id="PF00176">
    <property type="entry name" value="SNF2-rel_dom"/>
    <property type="match status" value="1"/>
</dbReference>
<dbReference type="InterPro" id="IPR049730">
    <property type="entry name" value="SNF2/RAD54-like_C"/>
</dbReference>
<evidence type="ECO:0000256" key="1">
    <source>
        <dbReference type="ARBA" id="ARBA00022801"/>
    </source>
</evidence>
<dbReference type="GO" id="GO:0004386">
    <property type="term" value="F:helicase activity"/>
    <property type="evidence" value="ECO:0007669"/>
    <property type="project" value="UniProtKB-KW"/>
</dbReference>
<dbReference type="SMART" id="SM00487">
    <property type="entry name" value="DEXDc"/>
    <property type="match status" value="1"/>
</dbReference>
<keyword evidence="4" id="KW-0547">Nucleotide-binding</keyword>
<evidence type="ECO:0000313" key="5">
    <source>
        <dbReference type="Proteomes" id="UP000295499"/>
    </source>
</evidence>
<gene>
    <name evidence="4" type="ORF">CLV32_2692</name>
</gene>
<comment type="caution">
    <text evidence="4">The sequence shown here is derived from an EMBL/GenBank/DDBJ whole genome shotgun (WGS) entry which is preliminary data.</text>
</comment>
<dbReference type="AlphaFoldDB" id="A0A4R6II26"/>
<dbReference type="GO" id="GO:0016787">
    <property type="term" value="F:hydrolase activity"/>
    <property type="evidence" value="ECO:0007669"/>
    <property type="project" value="UniProtKB-KW"/>
</dbReference>
<dbReference type="InterPro" id="IPR000330">
    <property type="entry name" value="SNF2_N"/>
</dbReference>
<keyword evidence="4" id="KW-0347">Helicase</keyword>
<dbReference type="GO" id="GO:0015616">
    <property type="term" value="F:DNA translocase activity"/>
    <property type="evidence" value="ECO:0007669"/>
    <property type="project" value="TreeGrafter"/>
</dbReference>
<sequence>MSEINNIIREIKELGSGLSVGASRVSDVNAWKAPVSSGAEEGRKRIIVIRKHRYYTHFYAELYEAEETAAGKLKSPLVLIDPLSFIWKIDDPDVLKFYTALARFRNSYDADHADSDQESLAALVKNPLRLEAYYHDPEISSTIGPKALVPVELKFLKQELKLNVDQKEEFYELTGKLYINEKGYDLDLLNIKFHYFVLYNGVMQLIADPDFIKVILFFKKHNNRIIIPTMEFDDFQRTTLSKIGNSIRINYSFLKRATARQLKENNFDSLNAKLLYLSDSGDYILITPVLRYGNVEVPVMSQQQIYAIDASGKPFTVHRDEQEEYAFTGLILRQHPFFEEQLDQEFFYLHRKRFLESGWFLEAFDIWQKNGISILGFNQLTNNKLNPNKAKISIAVLSGLDWFETDIDLKFGKQKVTLKYLHKALRNKSKFVELGDGTQGILPEEWIRKFNAYFSAGELQDEKILTSKANFATVAELYEAEMLSKELQLELEAFKARINDFSQIISVEVPQAFIGQLRDYQKQGLDWLNFLDEFGFGGCLADDMGLGKTIQIIAFILLQKEQAKPNANLVVVPSTLLFNWQAELAKFAPSLRIFEFYGTERNKKDISFDQFDVVLTTYGTLLSEIGMLKTYKFNYVFFDESQVLKNPLTQRYKAAALLKSVRKIVLTGTPIENNTFDLYGQLSLACPGLLGTKQFFKEQYVMPIDRFKDTRKAQELQKKIAPFILRRTKTQVASELPDKTEMILYCEMGAEQRKVYDAYKLEYRNFLMGQREEDLSRQSMHILKGMTILRQICNSPALVKDDVFYGESSSKIDVLLEEIENRSATHKILVFSQFVTMLDLIRTELERREIPFQYLTGQTRKRAEEVAGFRENEETRVFLISLKVGGTGLNLVEADYVYLIDPWWNPAVENQAIDRCYRIGQDKHVVAVRLICPGTIEEKMMILQDAKRSLVEDLIKTDGNMLKTLSKTELLDLFS</sequence>
<dbReference type="PROSITE" id="PS51192">
    <property type="entry name" value="HELICASE_ATP_BIND_1"/>
    <property type="match status" value="1"/>
</dbReference>
<dbReference type="EMBL" id="SNWM01000003">
    <property type="protein sequence ID" value="TDO21587.1"/>
    <property type="molecule type" value="Genomic_DNA"/>
</dbReference>
<dbReference type="InterPro" id="IPR001650">
    <property type="entry name" value="Helicase_C-like"/>
</dbReference>
<dbReference type="InterPro" id="IPR050496">
    <property type="entry name" value="SNF2_RAD54_helicase_repair"/>
</dbReference>
<evidence type="ECO:0000259" key="3">
    <source>
        <dbReference type="PROSITE" id="PS51194"/>
    </source>
</evidence>
<dbReference type="InterPro" id="IPR027417">
    <property type="entry name" value="P-loop_NTPase"/>
</dbReference>
<protein>
    <submittedName>
        <fullName evidence="4">SNF2 family DNA or RNA helicase</fullName>
    </submittedName>
</protein>
<keyword evidence="1" id="KW-0378">Hydrolase</keyword>
<dbReference type="SUPFAM" id="SSF52540">
    <property type="entry name" value="P-loop containing nucleoside triphosphate hydrolases"/>
    <property type="match status" value="2"/>
</dbReference>
<dbReference type="PANTHER" id="PTHR45629:SF7">
    <property type="entry name" value="DNA EXCISION REPAIR PROTEIN ERCC-6-RELATED"/>
    <property type="match status" value="1"/>
</dbReference>
<accession>A0A4R6II26</accession>
<dbReference type="PANTHER" id="PTHR45629">
    <property type="entry name" value="SNF2/RAD54 FAMILY MEMBER"/>
    <property type="match status" value="1"/>
</dbReference>
<organism evidence="4 5">
    <name type="scientific">Pedobacter duraquae</name>
    <dbReference type="NCBI Taxonomy" id="425511"/>
    <lineage>
        <taxon>Bacteria</taxon>
        <taxon>Pseudomonadati</taxon>
        <taxon>Bacteroidota</taxon>
        <taxon>Sphingobacteriia</taxon>
        <taxon>Sphingobacteriales</taxon>
        <taxon>Sphingobacteriaceae</taxon>
        <taxon>Pedobacter</taxon>
    </lineage>
</organism>
<dbReference type="CDD" id="cd18793">
    <property type="entry name" value="SF2_C_SNF"/>
    <property type="match status" value="1"/>
</dbReference>